<dbReference type="EMBL" id="JBHLUD010000001">
    <property type="protein sequence ID" value="MFC0540050.1"/>
    <property type="molecule type" value="Genomic_DNA"/>
</dbReference>
<keyword evidence="3" id="KW-1185">Reference proteome</keyword>
<evidence type="ECO:0000313" key="2">
    <source>
        <dbReference type="EMBL" id="MFC0540050.1"/>
    </source>
</evidence>
<name>A0ABV6MID2_9PSEU</name>
<comment type="caution">
    <text evidence="2">The sequence shown here is derived from an EMBL/GenBank/DDBJ whole genome shotgun (WGS) entry which is preliminary data.</text>
</comment>
<accession>A0ABV6MID2</accession>
<reference evidence="2 3" key="1">
    <citation type="submission" date="2024-09" db="EMBL/GenBank/DDBJ databases">
        <authorList>
            <person name="Sun Q."/>
            <person name="Mori K."/>
        </authorList>
    </citation>
    <scope>NUCLEOTIDE SEQUENCE [LARGE SCALE GENOMIC DNA]</scope>
    <source>
        <strain evidence="2 3">TBRC 1432</strain>
    </source>
</reference>
<sequence length="110" mass="11990">MSQDRIAEELRLLIDALAEKAEPWLQRIVADSADHEPTTCDWCPVCAVAAVLKGERSELAARAAEHAAGLLTVLRMAVQQERSAPPRAEEPAAAPRVQKITVRRPGQDPC</sequence>
<dbReference type="Proteomes" id="UP001589810">
    <property type="component" value="Unassembled WGS sequence"/>
</dbReference>
<gene>
    <name evidence="2" type="ORF">ACFFH7_01085</name>
</gene>
<organism evidence="2 3">
    <name type="scientific">Kutzneria chonburiensis</name>
    <dbReference type="NCBI Taxonomy" id="1483604"/>
    <lineage>
        <taxon>Bacteria</taxon>
        <taxon>Bacillati</taxon>
        <taxon>Actinomycetota</taxon>
        <taxon>Actinomycetes</taxon>
        <taxon>Pseudonocardiales</taxon>
        <taxon>Pseudonocardiaceae</taxon>
        <taxon>Kutzneria</taxon>
    </lineage>
</organism>
<dbReference type="RefSeq" id="WP_273938816.1">
    <property type="nucleotide sequence ID" value="NZ_CP097263.1"/>
</dbReference>
<protein>
    <submittedName>
        <fullName evidence="2">Uncharacterized protein</fullName>
    </submittedName>
</protein>
<proteinExistence type="predicted"/>
<feature type="region of interest" description="Disordered" evidence="1">
    <location>
        <begin position="81"/>
        <end position="110"/>
    </location>
</feature>
<evidence type="ECO:0000313" key="3">
    <source>
        <dbReference type="Proteomes" id="UP001589810"/>
    </source>
</evidence>
<feature type="compositionally biased region" description="Low complexity" evidence="1">
    <location>
        <begin position="81"/>
        <end position="96"/>
    </location>
</feature>
<evidence type="ECO:0000256" key="1">
    <source>
        <dbReference type="SAM" id="MobiDB-lite"/>
    </source>
</evidence>